<dbReference type="RefSeq" id="XP_037170478.1">
    <property type="nucleotide sequence ID" value="XM_037302971.1"/>
</dbReference>
<dbReference type="OrthoDB" id="3692311at2759"/>
<evidence type="ECO:0000313" key="3">
    <source>
        <dbReference type="EMBL" id="KAF6241230.1"/>
    </source>
</evidence>
<evidence type="ECO:0000313" key="4">
    <source>
        <dbReference type="Proteomes" id="UP000578531"/>
    </source>
</evidence>
<feature type="compositionally biased region" description="Polar residues" evidence="1">
    <location>
        <begin position="357"/>
        <end position="366"/>
    </location>
</feature>
<dbReference type="EMBL" id="JACCJC010000002">
    <property type="protein sequence ID" value="KAF6241230.1"/>
    <property type="molecule type" value="Genomic_DNA"/>
</dbReference>
<dbReference type="PROSITE" id="PS51257">
    <property type="entry name" value="PROKAR_LIPOPROTEIN"/>
    <property type="match status" value="1"/>
</dbReference>
<dbReference type="Proteomes" id="UP000578531">
    <property type="component" value="Unassembled WGS sequence"/>
</dbReference>
<dbReference type="AlphaFoldDB" id="A0A8H6G617"/>
<protein>
    <submittedName>
        <fullName evidence="3">Uncharacterized protein</fullName>
    </submittedName>
</protein>
<evidence type="ECO:0000256" key="1">
    <source>
        <dbReference type="SAM" id="MobiDB-lite"/>
    </source>
</evidence>
<feature type="region of interest" description="Disordered" evidence="1">
    <location>
        <begin position="123"/>
        <end position="159"/>
    </location>
</feature>
<sequence length="410" mass="42952">MNAKSRIAASCPFNVTFYACDFGERFLGCCENGSPASTCTNGCPQEDLLPASFEKVYYDYVTRAACTRGDWWSCANVSPPFLGCCLSNPCLGGCPPSDLTDAIFSLNQTDNPLYSAIPHAPAAASSTTSSSTSTAASSTPVRTTGAAHSAITNPSPIQKDSTRRVVGDVVGAVLAVGVIFIGVLLLYRRLKSQAYKGSDSTGTNGKGSIKGILLNSLTIAASSGNLHLTATVLVPGSPTVSKASRQENEASHEFPTIANPREEARVPIRAPRSTNFAPCIENKIPLESCSATSGAQEDHEEDKAPQELPPNHPALPELASSDLPQSCHELPSSDLANQEPVHPKALQPGRPGFRPYSASSLSQTPQPYGLAFRPHSPSRLSAVSSLASSPPLARGLSPVSVTNDDICANV</sequence>
<gene>
    <name evidence="3" type="ORF">HO173_001025</name>
</gene>
<name>A0A8H6G617_9LECA</name>
<accession>A0A8H6G617</accession>
<feature type="compositionally biased region" description="Low complexity" evidence="1">
    <location>
        <begin position="377"/>
        <end position="398"/>
    </location>
</feature>
<keyword evidence="2" id="KW-0812">Transmembrane</keyword>
<feature type="compositionally biased region" description="Low complexity" evidence="1">
    <location>
        <begin position="123"/>
        <end position="139"/>
    </location>
</feature>
<dbReference type="GeneID" id="59282703"/>
<organism evidence="3 4">
    <name type="scientific">Letharia columbiana</name>
    <dbReference type="NCBI Taxonomy" id="112416"/>
    <lineage>
        <taxon>Eukaryota</taxon>
        <taxon>Fungi</taxon>
        <taxon>Dikarya</taxon>
        <taxon>Ascomycota</taxon>
        <taxon>Pezizomycotina</taxon>
        <taxon>Lecanoromycetes</taxon>
        <taxon>OSLEUM clade</taxon>
        <taxon>Lecanoromycetidae</taxon>
        <taxon>Lecanorales</taxon>
        <taxon>Lecanorineae</taxon>
        <taxon>Parmeliaceae</taxon>
        <taxon>Letharia</taxon>
    </lineage>
</organism>
<evidence type="ECO:0000256" key="2">
    <source>
        <dbReference type="SAM" id="Phobius"/>
    </source>
</evidence>
<comment type="caution">
    <text evidence="3">The sequence shown here is derived from an EMBL/GenBank/DDBJ whole genome shotgun (WGS) entry which is preliminary data.</text>
</comment>
<feature type="compositionally biased region" description="Polar residues" evidence="1">
    <location>
        <begin position="150"/>
        <end position="159"/>
    </location>
</feature>
<reference evidence="3 4" key="1">
    <citation type="journal article" date="2020" name="Genomics">
        <title>Complete, high-quality genomes from long-read metagenomic sequencing of two wolf lichen thalli reveals enigmatic genome architecture.</title>
        <authorList>
            <person name="McKenzie S.K."/>
            <person name="Walston R.F."/>
            <person name="Allen J.L."/>
        </authorList>
    </citation>
    <scope>NUCLEOTIDE SEQUENCE [LARGE SCALE GENOMIC DNA]</scope>
    <source>
        <strain evidence="3">WasteWater2</strain>
    </source>
</reference>
<proteinExistence type="predicted"/>
<keyword evidence="2" id="KW-0472">Membrane</keyword>
<keyword evidence="4" id="KW-1185">Reference proteome</keyword>
<keyword evidence="2" id="KW-1133">Transmembrane helix</keyword>
<feature type="region of interest" description="Disordered" evidence="1">
    <location>
        <begin position="238"/>
        <end position="270"/>
    </location>
</feature>
<feature type="region of interest" description="Disordered" evidence="1">
    <location>
        <begin position="289"/>
        <end position="401"/>
    </location>
</feature>
<feature type="transmembrane region" description="Helical" evidence="2">
    <location>
        <begin position="165"/>
        <end position="187"/>
    </location>
</feature>